<feature type="compositionally biased region" description="Polar residues" evidence="1">
    <location>
        <begin position="141"/>
        <end position="153"/>
    </location>
</feature>
<proteinExistence type="predicted"/>
<accession>A0A6A4WFC7</accession>
<dbReference type="Proteomes" id="UP000440578">
    <property type="component" value="Unassembled WGS sequence"/>
</dbReference>
<evidence type="ECO:0000256" key="1">
    <source>
        <dbReference type="SAM" id="MobiDB-lite"/>
    </source>
</evidence>
<evidence type="ECO:0000313" key="3">
    <source>
        <dbReference type="Proteomes" id="UP000440578"/>
    </source>
</evidence>
<gene>
    <name evidence="2" type="ORF">FJT64_026212</name>
</gene>
<organism evidence="2 3">
    <name type="scientific">Amphibalanus amphitrite</name>
    <name type="common">Striped barnacle</name>
    <name type="synonym">Balanus amphitrite</name>
    <dbReference type="NCBI Taxonomy" id="1232801"/>
    <lineage>
        <taxon>Eukaryota</taxon>
        <taxon>Metazoa</taxon>
        <taxon>Ecdysozoa</taxon>
        <taxon>Arthropoda</taxon>
        <taxon>Crustacea</taxon>
        <taxon>Multicrustacea</taxon>
        <taxon>Cirripedia</taxon>
        <taxon>Thoracica</taxon>
        <taxon>Thoracicalcarea</taxon>
        <taxon>Balanomorpha</taxon>
        <taxon>Balanoidea</taxon>
        <taxon>Balanidae</taxon>
        <taxon>Amphibalaninae</taxon>
        <taxon>Amphibalanus</taxon>
    </lineage>
</organism>
<sequence length="153" mass="15337">MAAGYGSVPVTGAPAGPGYPPGAPGYPPGAPGYPPVTGAPAGPGYPLGGYAYGLVPAGGAPLQRTTPFQCPDKRCPAALCAVCREEADVPEHVLLRCPALAGARLRLTGSIYVDPSRLRDADLQLLAGPYAPQPVSGAPQPANSPLQVSQPDS</sequence>
<reference evidence="2 3" key="1">
    <citation type="submission" date="2019-07" db="EMBL/GenBank/DDBJ databases">
        <title>Draft genome assembly of a fouling barnacle, Amphibalanus amphitrite (Darwin, 1854): The first reference genome for Thecostraca.</title>
        <authorList>
            <person name="Kim W."/>
        </authorList>
    </citation>
    <scope>NUCLEOTIDE SEQUENCE [LARGE SCALE GENOMIC DNA]</scope>
    <source>
        <strain evidence="2">SNU_AA5</strain>
        <tissue evidence="2">Soma without cirri and trophi</tissue>
    </source>
</reference>
<comment type="caution">
    <text evidence="2">The sequence shown here is derived from an EMBL/GenBank/DDBJ whole genome shotgun (WGS) entry which is preliminary data.</text>
</comment>
<protein>
    <submittedName>
        <fullName evidence="2">Uncharacterized protein</fullName>
    </submittedName>
</protein>
<evidence type="ECO:0000313" key="2">
    <source>
        <dbReference type="EMBL" id="KAF0301522.1"/>
    </source>
</evidence>
<keyword evidence="3" id="KW-1185">Reference proteome</keyword>
<dbReference type="AlphaFoldDB" id="A0A6A4WFC7"/>
<dbReference type="EMBL" id="VIIS01001157">
    <property type="protein sequence ID" value="KAF0301522.1"/>
    <property type="molecule type" value="Genomic_DNA"/>
</dbReference>
<feature type="region of interest" description="Disordered" evidence="1">
    <location>
        <begin position="129"/>
        <end position="153"/>
    </location>
</feature>
<name>A0A6A4WFC7_AMPAM</name>